<protein>
    <submittedName>
        <fullName evidence="2">Uncharacterized protein</fullName>
    </submittedName>
</protein>
<dbReference type="AlphaFoldDB" id="A0A4D6LRQ0"/>
<proteinExistence type="predicted"/>
<accession>A0A4D6LRQ0</accession>
<feature type="region of interest" description="Disordered" evidence="1">
    <location>
        <begin position="1"/>
        <end position="48"/>
    </location>
</feature>
<reference evidence="2 3" key="1">
    <citation type="submission" date="2019-04" db="EMBL/GenBank/DDBJ databases">
        <title>An improved genome assembly and genetic linkage map for asparagus bean, Vigna unguiculata ssp. sesquipedialis.</title>
        <authorList>
            <person name="Xia Q."/>
            <person name="Zhang R."/>
            <person name="Dong Y."/>
        </authorList>
    </citation>
    <scope>NUCLEOTIDE SEQUENCE [LARGE SCALE GENOMIC DNA]</scope>
    <source>
        <tissue evidence="2">Leaf</tissue>
    </source>
</reference>
<dbReference type="EMBL" id="CP039348">
    <property type="protein sequence ID" value="QCD91679.1"/>
    <property type="molecule type" value="Genomic_DNA"/>
</dbReference>
<evidence type="ECO:0000256" key="1">
    <source>
        <dbReference type="SAM" id="MobiDB-lite"/>
    </source>
</evidence>
<evidence type="ECO:0000313" key="3">
    <source>
        <dbReference type="Proteomes" id="UP000501690"/>
    </source>
</evidence>
<keyword evidence="3" id="KW-1185">Reference proteome</keyword>
<name>A0A4D6LRQ0_VIGUN</name>
<organism evidence="2 3">
    <name type="scientific">Vigna unguiculata</name>
    <name type="common">Cowpea</name>
    <dbReference type="NCBI Taxonomy" id="3917"/>
    <lineage>
        <taxon>Eukaryota</taxon>
        <taxon>Viridiplantae</taxon>
        <taxon>Streptophyta</taxon>
        <taxon>Embryophyta</taxon>
        <taxon>Tracheophyta</taxon>
        <taxon>Spermatophyta</taxon>
        <taxon>Magnoliopsida</taxon>
        <taxon>eudicotyledons</taxon>
        <taxon>Gunneridae</taxon>
        <taxon>Pentapetalae</taxon>
        <taxon>rosids</taxon>
        <taxon>fabids</taxon>
        <taxon>Fabales</taxon>
        <taxon>Fabaceae</taxon>
        <taxon>Papilionoideae</taxon>
        <taxon>50 kb inversion clade</taxon>
        <taxon>NPAAA clade</taxon>
        <taxon>indigoferoid/millettioid clade</taxon>
        <taxon>Phaseoleae</taxon>
        <taxon>Vigna</taxon>
    </lineage>
</organism>
<dbReference type="Proteomes" id="UP000501690">
    <property type="component" value="Linkage Group LG4"/>
</dbReference>
<evidence type="ECO:0000313" key="2">
    <source>
        <dbReference type="EMBL" id="QCD91679.1"/>
    </source>
</evidence>
<gene>
    <name evidence="2" type="ORF">DEO72_LG4g2646</name>
</gene>
<sequence>MQEVVTKSVCSGTWGAHDPFSRAAPASVDPPPSRTSGARRRSSPDGRCCSKCDARVETFAGVNHRRRWRKWGACDFPSSPRDPPPSMVPSLPLISWPAKACRHRTGHRDWDTRAPRKLKPLILLLARVTKGCDDERVRDSGYGGIDDVEKE</sequence>